<comment type="caution">
    <text evidence="1">The sequence shown here is derived from an EMBL/GenBank/DDBJ whole genome shotgun (WGS) entry which is preliminary data.</text>
</comment>
<accession>A0ACC1YK92</accession>
<name>A0ACC1YK92_MELAZ</name>
<protein>
    <submittedName>
        <fullName evidence="1">DUF1680 domain-containing protein</fullName>
    </submittedName>
</protein>
<sequence length="825" mass="92692">MKRFMFFIGLVFFLLYGLASGKDCTNNFPQDLASHTLRANLISTKNESWKKEMMSRYQMTSTQDGLQASKLMSTGKDKNLEEATLYWEMKTPGDFKLPRNFLKEVSLHDVRLLPNSYHWQGQQTNLKYLLMLDVDRLVWSFRKIAGLPTPGIPYGGWEDQNQELRGHFVGHYLSATAQMWASTYNDIVKQKMTAVVSALFQCQKKIGTGYLSAFPTEFFDRLERLAYVWAPYYTIHKILAGLLDQYSFANNGQALNITLGMVDYFNTRVHNLIANSSVERHYQTLNEESGGMNEVLYRLYSITRDPKHLKLAQLFDKPCFLGILAVKADNIGGLHSNTHIPIVCGVQRRYEVTGDEQAKAMGTYFMDIINSSHAYATGGTSEREFWTDPKRLATTLTSENEESCTTYNMLKVSRYLFKWTKQVAYADYYERALTNGVLGIQRGTDPGVMIYMLPLAPGSSKARTYHSWGTPFDTFWCCYGTGVESFSKLGDSIYFEQEGRVPVLYIIQYISSTYNWKHGQVSVNQNVDPVVSWDPNLRMALTFSSKRGVGVPSSLNLRIPFWANTKGAKAVINNRNLPLPAPDDRPKYASLQAIFYGPYLLAGLSKGDFDIKTAPVKSLSQWITPVPALYNSGLVTFSQRCGKSNLVLTRNQFVTMEPLPQPGTGTDVSATFRLISNDSAPINFTNAQNVIGKSVMLEPFDIPGMVLMQQGRVDNLVVAKVPGNSIFQVKAGLDGKANTVSLESATRKGCFVYSDENVKAGTILKLSCKTTEAGFKQGASFVMQKGISQYHPISFVAKGTNRNYLLAPLMSYRDETYTVYFNITT</sequence>
<dbReference type="EMBL" id="CM051395">
    <property type="protein sequence ID" value="KAJ4724206.1"/>
    <property type="molecule type" value="Genomic_DNA"/>
</dbReference>
<keyword evidence="2" id="KW-1185">Reference proteome</keyword>
<gene>
    <name evidence="1" type="ORF">OWV82_003216</name>
</gene>
<dbReference type="Proteomes" id="UP001164539">
    <property type="component" value="Chromosome 2"/>
</dbReference>
<reference evidence="1 2" key="1">
    <citation type="journal article" date="2023" name="Science">
        <title>Complex scaffold remodeling in plant triterpene biosynthesis.</title>
        <authorList>
            <person name="De La Pena R."/>
            <person name="Hodgson H."/>
            <person name="Liu J.C."/>
            <person name="Stephenson M.J."/>
            <person name="Martin A.C."/>
            <person name="Owen C."/>
            <person name="Harkess A."/>
            <person name="Leebens-Mack J."/>
            <person name="Jimenez L.E."/>
            <person name="Osbourn A."/>
            <person name="Sattely E.S."/>
        </authorList>
    </citation>
    <scope>NUCLEOTIDE SEQUENCE [LARGE SCALE GENOMIC DNA]</scope>
    <source>
        <strain evidence="2">cv. JPN11</strain>
        <tissue evidence="1">Leaf</tissue>
    </source>
</reference>
<evidence type="ECO:0000313" key="1">
    <source>
        <dbReference type="EMBL" id="KAJ4724206.1"/>
    </source>
</evidence>
<evidence type="ECO:0000313" key="2">
    <source>
        <dbReference type="Proteomes" id="UP001164539"/>
    </source>
</evidence>
<organism evidence="1 2">
    <name type="scientific">Melia azedarach</name>
    <name type="common">Chinaberry tree</name>
    <dbReference type="NCBI Taxonomy" id="155640"/>
    <lineage>
        <taxon>Eukaryota</taxon>
        <taxon>Viridiplantae</taxon>
        <taxon>Streptophyta</taxon>
        <taxon>Embryophyta</taxon>
        <taxon>Tracheophyta</taxon>
        <taxon>Spermatophyta</taxon>
        <taxon>Magnoliopsida</taxon>
        <taxon>eudicotyledons</taxon>
        <taxon>Gunneridae</taxon>
        <taxon>Pentapetalae</taxon>
        <taxon>rosids</taxon>
        <taxon>malvids</taxon>
        <taxon>Sapindales</taxon>
        <taxon>Meliaceae</taxon>
        <taxon>Melia</taxon>
    </lineage>
</organism>
<proteinExistence type="predicted"/>